<proteinExistence type="predicted"/>
<feature type="compositionally biased region" description="Polar residues" evidence="1">
    <location>
        <begin position="950"/>
        <end position="962"/>
    </location>
</feature>
<feature type="compositionally biased region" description="Polar residues" evidence="1">
    <location>
        <begin position="43"/>
        <end position="62"/>
    </location>
</feature>
<comment type="caution">
    <text evidence="2">The sequence shown here is derived from an EMBL/GenBank/DDBJ whole genome shotgun (WGS) entry which is preliminary data.</text>
</comment>
<feature type="compositionally biased region" description="Low complexity" evidence="1">
    <location>
        <begin position="855"/>
        <end position="869"/>
    </location>
</feature>
<feature type="compositionally biased region" description="Polar residues" evidence="1">
    <location>
        <begin position="1035"/>
        <end position="1045"/>
    </location>
</feature>
<feature type="compositionally biased region" description="Basic and acidic residues" evidence="1">
    <location>
        <begin position="421"/>
        <end position="431"/>
    </location>
</feature>
<sequence>MRKVHRPGPDPPAPRSRSDSFNRMLELEKMCKMKRIQQDQDHGSSTSTSNPPRATFPSHSANPPTPRSRRASDYPPLSHQTQIMKAVRRSAALPSLSLSIAPSPTQAMTMRSEASVEEISLTKEERAKTVTFSEPEDEGLSDNSSICQSPSWEQYGQKKKKKQPKKGADQKSTTDKEDAAIKKRSNRLTKSSRLDSFTAKPLTASDRSISAPDLGFAVQPSKMDPSLLSAGSQVALGKHLASRNELSTTAKDKPRGRGFLSGFKLQHGNVTAVQKLMDSRKAVEKVTGKSADENEPLRSIQYETLPIQQSNAARTASDQITSRSRKPPSIRSVISTSDHSLSSQEKRNSGARTSMSSGHGRSQSLLSSTLNKLRGPSYLYYQASGDESNNDPSKNSTNSRESGTANGGPVEKIGGPTGKSQNERKLSDLEHPQQPFDFAFPAKQRIISTEPGPEIAPRARQPRPRKVENQSPGFDQEINVLKPPVGRRTQTESPQVLTRDTVMALVAAQERRSQTARAAQQSRSNTASDDQTTGLIKEPQNGGVGADRKNADSQNRRDQSPRTVATTTSSEQPSNKREGKVTQNSIQRDKLEGSDGHIPEDDEISVGTYASTIRPVSQNHEGSLMERRQQKHVHATVPEKLEVQPSFIAGKSVEDLITFEKDMPDTLQQPLQPRREVDYFASFSDPYLSPVPDLCSLNDGKLRSPRPPFSEESDGDSRHGSLRDQFRIDHTKQTVIANEREQRPAHITSPQPKETGRVSNEQKPKNSPATSTQYSDSDVPAFERLGLSSKVAKILVGTEAAGESAAHSQQTDPSRTTSERSSSSICDDSPPSPYSATTPDSSRPQSRKGLVLPQSESSQSESVLGSWSEAASTPNLEQQPTPTLTKVRGSVFSPSLVATPTSVSFADAMQNLDEEDEQDVNRQSVRPLPPRAQSALDLHSATKLLPRYSRPQQLQLKPNEVTSSVSLPSSPPPDLTEEVMPRKSALKMSRNNSANGPELSATISIGAAYLQEARKTAPIAATSSSRALRPHFPQKHSSGSIRSTVSAGNRAEPLAKMLVECCNCHFFHDMPSRVYECMAKPDSVVEDKTLGVSAAITTMVRCPWCAHGMTTQCCSGYAAVVYLKEKLHGR</sequence>
<dbReference type="AlphaFoldDB" id="A0A553I219"/>
<feature type="compositionally biased region" description="Basic and acidic residues" evidence="1">
    <location>
        <begin position="277"/>
        <end position="296"/>
    </location>
</feature>
<feature type="compositionally biased region" description="Polar residues" evidence="1">
    <location>
        <begin position="561"/>
        <end position="573"/>
    </location>
</feature>
<feature type="compositionally biased region" description="Basic and acidic residues" evidence="1">
    <location>
        <begin position="587"/>
        <end position="599"/>
    </location>
</feature>
<protein>
    <submittedName>
        <fullName evidence="2">Uncharacterized protein</fullName>
    </submittedName>
</protein>
<feature type="compositionally biased region" description="Polar residues" evidence="1">
    <location>
        <begin position="306"/>
        <end position="322"/>
    </location>
</feature>
<name>A0A553I219_9PEZI</name>
<feature type="compositionally biased region" description="Low complexity" evidence="1">
    <location>
        <begin position="811"/>
        <end position="829"/>
    </location>
</feature>
<feature type="compositionally biased region" description="Polar residues" evidence="1">
    <location>
        <begin position="515"/>
        <end position="534"/>
    </location>
</feature>
<evidence type="ECO:0000256" key="1">
    <source>
        <dbReference type="SAM" id="MobiDB-lite"/>
    </source>
</evidence>
<feature type="compositionally biased region" description="Basic and acidic residues" evidence="1">
    <location>
        <begin position="754"/>
        <end position="764"/>
    </location>
</feature>
<feature type="compositionally biased region" description="Polar residues" evidence="1">
    <location>
        <begin position="870"/>
        <end position="884"/>
    </location>
</feature>
<feature type="region of interest" description="Disordered" evidence="1">
    <location>
        <begin position="276"/>
        <end position="602"/>
    </location>
</feature>
<evidence type="ECO:0000313" key="3">
    <source>
        <dbReference type="Proteomes" id="UP000319160"/>
    </source>
</evidence>
<feature type="compositionally biased region" description="Basic and acidic residues" evidence="1">
    <location>
        <begin position="166"/>
        <end position="181"/>
    </location>
</feature>
<feature type="region of interest" description="Disordered" evidence="1">
    <location>
        <begin position="1"/>
        <end position="212"/>
    </location>
</feature>
<feature type="compositionally biased region" description="Basic and acidic residues" evidence="1">
    <location>
        <begin position="715"/>
        <end position="744"/>
    </location>
</feature>
<organism evidence="2 3">
    <name type="scientific">Xylaria flabelliformis</name>
    <dbReference type="NCBI Taxonomy" id="2512241"/>
    <lineage>
        <taxon>Eukaryota</taxon>
        <taxon>Fungi</taxon>
        <taxon>Dikarya</taxon>
        <taxon>Ascomycota</taxon>
        <taxon>Pezizomycotina</taxon>
        <taxon>Sordariomycetes</taxon>
        <taxon>Xylariomycetidae</taxon>
        <taxon>Xylariales</taxon>
        <taxon>Xylariaceae</taxon>
        <taxon>Xylaria</taxon>
    </lineage>
</organism>
<feature type="compositionally biased region" description="Polar residues" evidence="1">
    <location>
        <begin position="765"/>
        <end position="776"/>
    </location>
</feature>
<dbReference type="OrthoDB" id="5386674at2759"/>
<dbReference type="EMBL" id="VFLP01000024">
    <property type="protein sequence ID" value="TRX94243.1"/>
    <property type="molecule type" value="Genomic_DNA"/>
</dbReference>
<evidence type="ECO:0000313" key="2">
    <source>
        <dbReference type="EMBL" id="TRX94243.1"/>
    </source>
</evidence>
<dbReference type="STRING" id="2512241.A0A553I219"/>
<accession>A0A553I219</accession>
<dbReference type="Proteomes" id="UP000319160">
    <property type="component" value="Unassembled WGS sequence"/>
</dbReference>
<feature type="region of interest" description="Disordered" evidence="1">
    <location>
        <begin position="799"/>
        <end position="887"/>
    </location>
</feature>
<keyword evidence="3" id="KW-1185">Reference proteome</keyword>
<feature type="compositionally biased region" description="Polar residues" evidence="1">
    <location>
        <begin position="332"/>
        <end position="343"/>
    </location>
</feature>
<feature type="compositionally biased region" description="Polar residues" evidence="1">
    <location>
        <begin position="141"/>
        <end position="154"/>
    </location>
</feature>
<gene>
    <name evidence="2" type="ORF">FHL15_005011</name>
</gene>
<reference evidence="3" key="1">
    <citation type="submission" date="2019-06" db="EMBL/GenBank/DDBJ databases">
        <title>Draft genome sequence of the griseofulvin-producing fungus Xylaria cubensis strain G536.</title>
        <authorList>
            <person name="Mead M.E."/>
            <person name="Raja H.A."/>
            <person name="Steenwyk J.L."/>
            <person name="Knowles S.L."/>
            <person name="Oberlies N.H."/>
            <person name="Rokas A."/>
        </authorList>
    </citation>
    <scope>NUCLEOTIDE SEQUENCE [LARGE SCALE GENOMIC DNA]</scope>
    <source>
        <strain evidence="3">G536</strain>
    </source>
</reference>
<feature type="region of interest" description="Disordered" evidence="1">
    <location>
        <begin position="1020"/>
        <end position="1045"/>
    </location>
</feature>
<feature type="compositionally biased region" description="Basic and acidic residues" evidence="1">
    <location>
        <begin position="546"/>
        <end position="560"/>
    </location>
</feature>
<feature type="compositionally biased region" description="Low complexity" evidence="1">
    <location>
        <begin position="90"/>
        <end position="104"/>
    </location>
</feature>
<feature type="region of interest" description="Disordered" evidence="1">
    <location>
        <begin position="948"/>
        <end position="979"/>
    </location>
</feature>
<feature type="compositionally biased region" description="Polar residues" evidence="1">
    <location>
        <begin position="385"/>
        <end position="404"/>
    </location>
</feature>
<feature type="compositionally biased region" description="Polar residues" evidence="1">
    <location>
        <begin position="350"/>
        <end position="371"/>
    </location>
</feature>
<feature type="compositionally biased region" description="Basic and acidic residues" evidence="1">
    <location>
        <begin position="16"/>
        <end position="42"/>
    </location>
</feature>
<feature type="region of interest" description="Disordered" evidence="1">
    <location>
        <begin position="698"/>
        <end position="778"/>
    </location>
</feature>